<proteinExistence type="predicted"/>
<feature type="signal peptide" evidence="1">
    <location>
        <begin position="1"/>
        <end position="23"/>
    </location>
</feature>
<sequence length="525" mass="58599">MHRIFRISEILDLIFAALQGSFSEEPHWISREERNKVLGRGELAALARTCKTFCDQALDLLWREQETLANILKCLPSDLWKEERKRISPRHTKLNFSIIGSISSADWYIPLAYATRIRKLVLTSGNMDNDFSSVIDVFEMIAGSKLPRPHLCPNLQTLVFHCDKASLYLPLFLGPKITHVEISLPDSSISELPLRYSELRTLHLYPESLKSSLGSKALSKIAMSLNSIEYLSLPSLDEAALEHVSRLPGLRSMEVDTLVLAAPRLRSLVEPRAVSFAALRDVYLADTTHEVAIQFLESLSNCRLTSFRIATFEPATKSITRRLYAAMANYLSHAANSFDGPPTNYAIDGYTLSTLLCFSNLTKISLEPPTGFTLDDTMAWDIARAWPKVRSLWLAGSTEEPRSSSMSLLGLTAFAKHCHDLTSLTIGFDASTVPPLDDPTVTIVSQLSLTYLSVDMSPITDPYAVANFISVLFSNLASIQTHDGCLWEDFDLEDISTEDDASAYHRVQRWKQVDAMLRSSKGASK</sequence>
<accession>A0A8H7DJM5</accession>
<dbReference type="InterPro" id="IPR032675">
    <property type="entry name" value="LRR_dom_sf"/>
</dbReference>
<evidence type="ECO:0000313" key="3">
    <source>
        <dbReference type="Proteomes" id="UP000623467"/>
    </source>
</evidence>
<organism evidence="2 3">
    <name type="scientific">Mycena sanguinolenta</name>
    <dbReference type="NCBI Taxonomy" id="230812"/>
    <lineage>
        <taxon>Eukaryota</taxon>
        <taxon>Fungi</taxon>
        <taxon>Dikarya</taxon>
        <taxon>Basidiomycota</taxon>
        <taxon>Agaricomycotina</taxon>
        <taxon>Agaricomycetes</taxon>
        <taxon>Agaricomycetidae</taxon>
        <taxon>Agaricales</taxon>
        <taxon>Marasmiineae</taxon>
        <taxon>Mycenaceae</taxon>
        <taxon>Mycena</taxon>
    </lineage>
</organism>
<name>A0A8H7DJM5_9AGAR</name>
<feature type="chain" id="PRO_5034169121" description="F-box domain-containing protein" evidence="1">
    <location>
        <begin position="24"/>
        <end position="525"/>
    </location>
</feature>
<dbReference type="EMBL" id="JACAZH010000001">
    <property type="protein sequence ID" value="KAF7377844.1"/>
    <property type="molecule type" value="Genomic_DNA"/>
</dbReference>
<reference evidence="2" key="1">
    <citation type="submission" date="2020-05" db="EMBL/GenBank/DDBJ databases">
        <title>Mycena genomes resolve the evolution of fungal bioluminescence.</title>
        <authorList>
            <person name="Tsai I.J."/>
        </authorList>
    </citation>
    <scope>NUCLEOTIDE SEQUENCE</scope>
    <source>
        <strain evidence="2">160909Yilan</strain>
    </source>
</reference>
<keyword evidence="1" id="KW-0732">Signal</keyword>
<dbReference type="Gene3D" id="3.80.10.10">
    <property type="entry name" value="Ribonuclease Inhibitor"/>
    <property type="match status" value="1"/>
</dbReference>
<dbReference type="Proteomes" id="UP000623467">
    <property type="component" value="Unassembled WGS sequence"/>
</dbReference>
<dbReference type="AlphaFoldDB" id="A0A8H7DJM5"/>
<evidence type="ECO:0000256" key="1">
    <source>
        <dbReference type="SAM" id="SignalP"/>
    </source>
</evidence>
<evidence type="ECO:0000313" key="2">
    <source>
        <dbReference type="EMBL" id="KAF7377844.1"/>
    </source>
</evidence>
<evidence type="ECO:0008006" key="4">
    <source>
        <dbReference type="Google" id="ProtNLM"/>
    </source>
</evidence>
<comment type="caution">
    <text evidence="2">The sequence shown here is derived from an EMBL/GenBank/DDBJ whole genome shotgun (WGS) entry which is preliminary data.</text>
</comment>
<gene>
    <name evidence="2" type="ORF">MSAN_00207900</name>
</gene>
<dbReference type="SUPFAM" id="SSF52047">
    <property type="entry name" value="RNI-like"/>
    <property type="match status" value="1"/>
</dbReference>
<dbReference type="OrthoDB" id="3258386at2759"/>
<keyword evidence="3" id="KW-1185">Reference proteome</keyword>
<protein>
    <recommendedName>
        <fullName evidence="4">F-box domain-containing protein</fullName>
    </recommendedName>
</protein>